<organism evidence="1 2">
    <name type="scientific">Octopus sinensis</name>
    <name type="common">East Asian common octopus</name>
    <dbReference type="NCBI Taxonomy" id="2607531"/>
    <lineage>
        <taxon>Eukaryota</taxon>
        <taxon>Metazoa</taxon>
        <taxon>Spiralia</taxon>
        <taxon>Lophotrochozoa</taxon>
        <taxon>Mollusca</taxon>
        <taxon>Cephalopoda</taxon>
        <taxon>Coleoidea</taxon>
        <taxon>Octopodiformes</taxon>
        <taxon>Octopoda</taxon>
        <taxon>Incirrata</taxon>
        <taxon>Octopodidae</taxon>
        <taxon>Octopus</taxon>
    </lineage>
</organism>
<accession>A0A7E6FSH2</accession>
<keyword evidence="1" id="KW-1185">Reference proteome</keyword>
<evidence type="ECO:0000313" key="2">
    <source>
        <dbReference type="RefSeq" id="XP_036369802.1"/>
    </source>
</evidence>
<dbReference type="KEGG" id="osn:118768097"/>
<dbReference type="Proteomes" id="UP000515154">
    <property type="component" value="Linkage group LG27"/>
</dbReference>
<evidence type="ECO:0000313" key="1">
    <source>
        <dbReference type="Proteomes" id="UP000515154"/>
    </source>
</evidence>
<reference evidence="2" key="1">
    <citation type="submission" date="2025-08" db="UniProtKB">
        <authorList>
            <consortium name="RefSeq"/>
        </authorList>
    </citation>
    <scope>IDENTIFICATION</scope>
</reference>
<proteinExistence type="predicted"/>
<sequence length="144" mass="16660">MHRSLYNKEIRDFDCNCSSYILLSGNGTSWQKVFEMTPNSFMKSPIYLYWDNLPIEKVKFQLSGTYPLTFIFNGRGTTSTSWFHQANAISNSLGAHSLSTTYTFNNNFSYPDFYITSTEARIQAKRLSGIDEKYDIYFKKDGSK</sequence>
<dbReference type="RefSeq" id="XP_036369802.1">
    <property type="nucleotide sequence ID" value="XM_036513909.1"/>
</dbReference>
<protein>
    <submittedName>
        <fullName evidence="2">Uncharacterized protein LOC118768097</fullName>
    </submittedName>
</protein>
<gene>
    <name evidence="2" type="primary">LOC118768097</name>
</gene>
<name>A0A7E6FSH2_9MOLL</name>
<dbReference type="AlphaFoldDB" id="A0A7E6FSH2"/>